<dbReference type="SFLD" id="SFLDG01162">
    <property type="entry name" value="I"/>
    <property type="match status" value="1"/>
</dbReference>
<dbReference type="PANTHER" id="PTHR40627">
    <property type="entry name" value="INDOLE PRENYLTRANSFERASE TDIB-RELATED"/>
    <property type="match status" value="1"/>
</dbReference>
<dbReference type="CDD" id="cd13929">
    <property type="entry name" value="PT-DMATS_CymD"/>
    <property type="match status" value="1"/>
</dbReference>
<sequence length="503" mass="56078">MDSLVKDPEYFPQVTLSTPIDIDWAGGITHANVQHAVNSLLGRHFVHSSSLPTKSVDQDDRLALFNVLTDVLPSMSSRTKLFWTRAGRPFSQMLHTAQMSLTTQCTYLVFVYARVLGFLPDKGTGPPACLTLDGSPIEFSWIIPRKKIAKGHANRDVRIIMEPFDPRGSGYMLKGSSVLEYFASYAGSLGGVVQCDWDGLLWVESAEGLFFPQEHKGDYIQDGGRFLVGLDFSSSGFVTLKAYVLSFEHAPWVRSVEKFKSPSPVCMTGLNLSPLRTLAGNIYPTFAESFDVLMGYINSLEPEQRHVYHFTSIDCKSPKDNRLKIYVLTLTRTNWSSIKEDFTLGGRMCSSQLDAALAAFESFWNCMFPESSSILDKPLRQLPIDVGDNHHPQGGLAYQYEFIPGDSMLFPKIYVPVSDGAASRALEDFYNSNGIQGPEGGEQGPGWVEREVAKSYNYRDLNERNGCRTYISFGLKKSGWEVTSYFSPEIFASEHDKINPGTS</sequence>
<organism evidence="3">
    <name type="scientific">Agaricomycetes sp</name>
    <dbReference type="NCBI Taxonomy" id="1709932"/>
    <lineage>
        <taxon>Eukaryota</taxon>
        <taxon>Fungi</taxon>
        <taxon>Dikarya</taxon>
        <taxon>Basidiomycota</taxon>
        <taxon>Agaricomycotina</taxon>
        <taxon>Agaricomycetes</taxon>
    </lineage>
</organism>
<accession>A0A1L3MYY0</accession>
<comment type="similarity">
    <text evidence="1">Belongs to the tryptophan dimethylallyltransferase family.</text>
</comment>
<name>A0A1L3MYY0_9AGAM</name>
<dbReference type="GO" id="GO:0016765">
    <property type="term" value="F:transferase activity, transferring alkyl or aryl (other than methyl) groups"/>
    <property type="evidence" value="ECO:0007669"/>
    <property type="project" value="InterPro"/>
</dbReference>
<keyword evidence="2" id="KW-0808">Transferase</keyword>
<gene>
    <name evidence="3" type="primary">bypA</name>
</gene>
<proteinExistence type="inferred from homology"/>
<evidence type="ECO:0000313" key="3">
    <source>
        <dbReference type="EMBL" id="APH07540.1"/>
    </source>
</evidence>
<evidence type="ECO:0000256" key="2">
    <source>
        <dbReference type="ARBA" id="ARBA00022679"/>
    </source>
</evidence>
<dbReference type="InterPro" id="IPR017795">
    <property type="entry name" value="ABBA_NscD-like"/>
</dbReference>
<dbReference type="NCBIfam" id="TIGR03429">
    <property type="entry name" value="arom_pren_DMATS"/>
    <property type="match status" value="1"/>
</dbReference>
<dbReference type="InterPro" id="IPR033964">
    <property type="entry name" value="ABBA"/>
</dbReference>
<protein>
    <submittedName>
        <fullName evidence="3">BypA</fullName>
    </submittedName>
</protein>
<reference evidence="3" key="1">
    <citation type="journal article" date="2016" name="Fungal Genet. Biol.">
        <title>Biochemical and genetic basis of orsellinic acid biosynthesis and prenylation in a stereaceous basidiomycete.</title>
        <authorList>
            <person name="Braesel J."/>
            <person name="Fricke J."/>
            <person name="Schwenk D."/>
            <person name="Hoffmeister D."/>
        </authorList>
    </citation>
    <scope>NUCLEOTIDE SEQUENCE</scope>
    <source>
        <strain evidence="3">BY1</strain>
    </source>
</reference>
<dbReference type="SFLD" id="SFLDS00036">
    <property type="entry name" value="Aromatic_Prenyltransferase"/>
    <property type="match status" value="1"/>
</dbReference>
<dbReference type="AlphaFoldDB" id="A0A1L3MYY0"/>
<dbReference type="PANTHER" id="PTHR40627:SF4">
    <property type="entry name" value="PRENYLTRANSFERASE ASQH1-RELATED"/>
    <property type="match status" value="1"/>
</dbReference>
<dbReference type="Pfam" id="PF11991">
    <property type="entry name" value="Trp_DMAT"/>
    <property type="match status" value="1"/>
</dbReference>
<dbReference type="EMBL" id="KX832618">
    <property type="protein sequence ID" value="APH07540.1"/>
    <property type="molecule type" value="Genomic_DNA"/>
</dbReference>
<dbReference type="GO" id="GO:0009820">
    <property type="term" value="P:alkaloid metabolic process"/>
    <property type="evidence" value="ECO:0007669"/>
    <property type="project" value="InterPro"/>
</dbReference>
<evidence type="ECO:0000256" key="1">
    <source>
        <dbReference type="ARBA" id="ARBA00010209"/>
    </source>
</evidence>